<keyword evidence="2" id="KW-0223">Dioxygenase</keyword>
<dbReference type="OrthoDB" id="21665at2"/>
<dbReference type="EMBL" id="QUSW01000008">
    <property type="protein sequence ID" value="RQP22091.1"/>
    <property type="molecule type" value="Genomic_DNA"/>
</dbReference>
<gene>
    <name evidence="5" type="ORF">DZC73_24080</name>
</gene>
<reference evidence="5 6" key="1">
    <citation type="submission" date="2018-08" db="EMBL/GenBank/DDBJ databases">
        <authorList>
            <person name="Khan S.A."/>
            <person name="Jeon C.O."/>
            <person name="Chun B.H."/>
            <person name="Jeong S.E."/>
        </authorList>
    </citation>
    <scope>NUCLEOTIDE SEQUENCE [LARGE SCALE GENOMIC DNA]</scope>
    <source>
        <strain evidence="5 6">S-16</strain>
    </source>
</reference>
<evidence type="ECO:0000256" key="3">
    <source>
        <dbReference type="ARBA" id="ARBA00023002"/>
    </source>
</evidence>
<comment type="similarity">
    <text evidence="1">Belongs to the aspartyl/asparaginyl beta-hydroxylase family.</text>
</comment>
<dbReference type="Gene3D" id="2.60.120.330">
    <property type="entry name" value="B-lactam Antibiotic, Isopenicillin N Synthase, Chain"/>
    <property type="match status" value="1"/>
</dbReference>
<dbReference type="PANTHER" id="PTHR46332">
    <property type="entry name" value="ASPARTATE BETA-HYDROXYLASE DOMAIN-CONTAINING PROTEIN 2"/>
    <property type="match status" value="1"/>
</dbReference>
<organism evidence="5 6">
    <name type="scientific">Piscinibacter terrae</name>
    <dbReference type="NCBI Taxonomy" id="2496871"/>
    <lineage>
        <taxon>Bacteria</taxon>
        <taxon>Pseudomonadati</taxon>
        <taxon>Pseudomonadota</taxon>
        <taxon>Betaproteobacteria</taxon>
        <taxon>Burkholderiales</taxon>
        <taxon>Sphaerotilaceae</taxon>
        <taxon>Piscinibacter</taxon>
    </lineage>
</organism>
<sequence length="296" mass="33693">MSRNPRIAEQSRRIVQAMRDGSYWDAVMDGGPALARVQSWLRMLAGDEEEAPGLPLQNPGYVRFPGLRHSAWRPTSDVSGALQLEANFQTILDDYLSLADTDYLHYTPPSMSRMWAVFLYTTMGVELQPVLGRCSKSFELIKSLPRVCLDYPWGDALLSVHASEAHLKAHCSVDNLRVRCHLGLRVPKGCEMRVGTEIRQWQEGKALLFEDSFEHEVWNRGDARRAILIVDFWHPDLSDIEIRAITAGFRKAQVRRIFLHDRTAMVNGFPPALTAHLDAVVEAQDQDPLLREFWRG</sequence>
<dbReference type="AlphaFoldDB" id="A0A3N7HN49"/>
<dbReference type="InterPro" id="IPR027443">
    <property type="entry name" value="IPNS-like_sf"/>
</dbReference>
<dbReference type="Pfam" id="PF05118">
    <property type="entry name" value="Asp_Arg_Hydrox"/>
    <property type="match status" value="1"/>
</dbReference>
<keyword evidence="3" id="KW-0560">Oxidoreductase</keyword>
<dbReference type="GO" id="GO:0051213">
    <property type="term" value="F:dioxygenase activity"/>
    <property type="evidence" value="ECO:0007669"/>
    <property type="project" value="UniProtKB-KW"/>
</dbReference>
<evidence type="ECO:0000313" key="5">
    <source>
        <dbReference type="EMBL" id="RQP22091.1"/>
    </source>
</evidence>
<dbReference type="PANTHER" id="PTHR46332:SF5">
    <property type="entry name" value="ASPARTATE BETA-HYDROXYLASE DOMAIN CONTAINING 2"/>
    <property type="match status" value="1"/>
</dbReference>
<dbReference type="InterPro" id="IPR051821">
    <property type="entry name" value="Asp/Asn_beta-hydroxylase"/>
</dbReference>
<comment type="caution">
    <text evidence="5">The sequence shown here is derived from an EMBL/GenBank/DDBJ whole genome shotgun (WGS) entry which is preliminary data.</text>
</comment>
<name>A0A3N7HN49_9BURK</name>
<keyword evidence="6" id="KW-1185">Reference proteome</keyword>
<feature type="domain" description="Aspartyl/asparaginy/proline hydroxylase" evidence="4">
    <location>
        <begin position="85"/>
        <end position="235"/>
    </location>
</feature>
<dbReference type="SUPFAM" id="SSF51197">
    <property type="entry name" value="Clavaminate synthase-like"/>
    <property type="match status" value="1"/>
</dbReference>
<dbReference type="InterPro" id="IPR007803">
    <property type="entry name" value="Asp/Arg/Pro-Hydrxlase"/>
</dbReference>
<dbReference type="Proteomes" id="UP000267464">
    <property type="component" value="Unassembled WGS sequence"/>
</dbReference>
<accession>A0A3N7HN49</accession>
<dbReference type="RefSeq" id="WP_124542935.1">
    <property type="nucleotide sequence ID" value="NZ_QUSW01000008.1"/>
</dbReference>
<reference evidence="5 6" key="2">
    <citation type="submission" date="2018-12" db="EMBL/GenBank/DDBJ databases">
        <title>Rhizobacter gummiphilus sp. nov., a rubber-degrading bacterium isolated from the soil of a botanical garden in Japan.</title>
        <authorList>
            <person name="Shunsuke S.S."/>
        </authorList>
    </citation>
    <scope>NUCLEOTIDE SEQUENCE [LARGE SCALE GENOMIC DNA]</scope>
    <source>
        <strain evidence="5 6">S-16</strain>
    </source>
</reference>
<evidence type="ECO:0000259" key="4">
    <source>
        <dbReference type="Pfam" id="PF05118"/>
    </source>
</evidence>
<evidence type="ECO:0000313" key="6">
    <source>
        <dbReference type="Proteomes" id="UP000267464"/>
    </source>
</evidence>
<dbReference type="GO" id="GO:0016020">
    <property type="term" value="C:membrane"/>
    <property type="evidence" value="ECO:0007669"/>
    <property type="project" value="TreeGrafter"/>
</dbReference>
<evidence type="ECO:0000256" key="2">
    <source>
        <dbReference type="ARBA" id="ARBA00022964"/>
    </source>
</evidence>
<protein>
    <submittedName>
        <fullName evidence="5">Aspartyl/asparaginyl beta-hydroxylase domain-containing protein</fullName>
    </submittedName>
</protein>
<proteinExistence type="inferred from homology"/>
<evidence type="ECO:0000256" key="1">
    <source>
        <dbReference type="ARBA" id="ARBA00007730"/>
    </source>
</evidence>